<evidence type="ECO:0000256" key="7">
    <source>
        <dbReference type="ARBA" id="ARBA00023136"/>
    </source>
</evidence>
<dbReference type="SUPFAM" id="SSF81321">
    <property type="entry name" value="Family A G protein-coupled receptor-like"/>
    <property type="match status" value="1"/>
</dbReference>
<dbReference type="EnsemblMetazoa" id="XM_024228562.1">
    <property type="protein sequence ID" value="XP_024084330.1"/>
    <property type="gene ID" value="LOC112127488"/>
</dbReference>
<keyword evidence="5 10" id="KW-1133">Transmembrane helix</keyword>
<dbReference type="InterPro" id="IPR000276">
    <property type="entry name" value="GPCR_Rhodpsn"/>
</dbReference>
<evidence type="ECO:0000256" key="8">
    <source>
        <dbReference type="ARBA" id="ARBA00023170"/>
    </source>
</evidence>
<dbReference type="InterPro" id="IPR017452">
    <property type="entry name" value="GPCR_Rhodpsn_7TM"/>
</dbReference>
<keyword evidence="9" id="KW-0807">Transducer</keyword>
<feature type="domain" description="G-protein coupled receptors family 1 profile" evidence="11">
    <location>
        <begin position="49"/>
        <end position="110"/>
    </location>
</feature>
<accession>A0A8I6SJC9</accession>
<dbReference type="AlphaFoldDB" id="A0A8I6SJC9"/>
<feature type="transmembrane region" description="Helical" evidence="10">
    <location>
        <begin position="34"/>
        <end position="57"/>
    </location>
</feature>
<dbReference type="GO" id="GO:0004930">
    <property type="term" value="F:G protein-coupled receptor activity"/>
    <property type="evidence" value="ECO:0007669"/>
    <property type="project" value="UniProtKB-KW"/>
</dbReference>
<evidence type="ECO:0000256" key="1">
    <source>
        <dbReference type="ARBA" id="ARBA00004651"/>
    </source>
</evidence>
<dbReference type="OMA" id="IFFQPRY"/>
<keyword evidence="4 10" id="KW-0812">Transmembrane</keyword>
<dbReference type="PROSITE" id="PS50262">
    <property type="entry name" value="G_PROTEIN_RECEP_F1_2"/>
    <property type="match status" value="1"/>
</dbReference>
<name>A0A8I6SJC9_CIMLE</name>
<organism evidence="12 13">
    <name type="scientific">Cimex lectularius</name>
    <name type="common">Bed bug</name>
    <name type="synonym">Acanthia lectularia</name>
    <dbReference type="NCBI Taxonomy" id="79782"/>
    <lineage>
        <taxon>Eukaryota</taxon>
        <taxon>Metazoa</taxon>
        <taxon>Ecdysozoa</taxon>
        <taxon>Arthropoda</taxon>
        <taxon>Hexapoda</taxon>
        <taxon>Insecta</taxon>
        <taxon>Pterygota</taxon>
        <taxon>Neoptera</taxon>
        <taxon>Paraneoptera</taxon>
        <taxon>Hemiptera</taxon>
        <taxon>Heteroptera</taxon>
        <taxon>Panheteroptera</taxon>
        <taxon>Cimicomorpha</taxon>
        <taxon>Cimicidae</taxon>
        <taxon>Cimex</taxon>
    </lineage>
</organism>
<comment type="similarity">
    <text evidence="2">Belongs to the G-protein coupled receptor 1 family.</text>
</comment>
<dbReference type="Pfam" id="PF00001">
    <property type="entry name" value="7tm_1"/>
    <property type="match status" value="1"/>
</dbReference>
<keyword evidence="7 10" id="KW-0472">Membrane</keyword>
<dbReference type="PANTHER" id="PTHR24249">
    <property type="entry name" value="HISTAMINE RECEPTOR-RELATED G-PROTEIN COUPLED RECEPTOR"/>
    <property type="match status" value="1"/>
</dbReference>
<dbReference type="Gene3D" id="1.20.1070.10">
    <property type="entry name" value="Rhodopsin 7-helix transmembrane proteins"/>
    <property type="match status" value="1"/>
</dbReference>
<evidence type="ECO:0000313" key="12">
    <source>
        <dbReference type="EnsemblMetazoa" id="XP_024084329.1"/>
    </source>
</evidence>
<evidence type="ECO:0000256" key="9">
    <source>
        <dbReference type="ARBA" id="ARBA00023224"/>
    </source>
</evidence>
<evidence type="ECO:0000256" key="4">
    <source>
        <dbReference type="ARBA" id="ARBA00022692"/>
    </source>
</evidence>
<dbReference type="GeneID" id="112127488"/>
<protein>
    <recommendedName>
        <fullName evidence="11">G-protein coupled receptors family 1 profile domain-containing protein</fullName>
    </recommendedName>
</protein>
<evidence type="ECO:0000313" key="13">
    <source>
        <dbReference type="Proteomes" id="UP000494040"/>
    </source>
</evidence>
<evidence type="ECO:0000256" key="5">
    <source>
        <dbReference type="ARBA" id="ARBA00022989"/>
    </source>
</evidence>
<evidence type="ECO:0000256" key="2">
    <source>
        <dbReference type="ARBA" id="ARBA00010663"/>
    </source>
</evidence>
<dbReference type="Proteomes" id="UP000494040">
    <property type="component" value="Unassembled WGS sequence"/>
</dbReference>
<dbReference type="RefSeq" id="XP_024084330.1">
    <property type="nucleotide sequence ID" value="XM_024228562.1"/>
</dbReference>
<keyword evidence="6" id="KW-0297">G-protein coupled receptor</keyword>
<dbReference type="OrthoDB" id="9615015at2759"/>
<feature type="transmembrane region" description="Helical" evidence="10">
    <location>
        <begin position="78"/>
        <end position="98"/>
    </location>
</feature>
<dbReference type="KEGG" id="clec:112127488"/>
<keyword evidence="8" id="KW-0675">Receptor</keyword>
<comment type="subcellular location">
    <subcellularLocation>
        <location evidence="1">Cell membrane</location>
        <topology evidence="1">Multi-pass membrane protein</topology>
    </subcellularLocation>
</comment>
<reference evidence="12" key="1">
    <citation type="submission" date="2022-01" db="UniProtKB">
        <authorList>
            <consortium name="EnsemblMetazoa"/>
        </authorList>
    </citation>
    <scope>IDENTIFICATION</scope>
</reference>
<evidence type="ECO:0000256" key="3">
    <source>
        <dbReference type="ARBA" id="ARBA00022475"/>
    </source>
</evidence>
<sequence>MRSLDTKGTLLVAPLLHNSSCTKAHNHVTAGSVVQAAFILLLSAGIFLANLLVILVVNSRRYSKYIHQQPRYLLTSLASNDLAIGVLVTPFGFLPALFRCWPYSETLCQIQVISGFTIVISPRGKYIPGVGSDDIVININSD</sequence>
<proteinExistence type="inferred from homology"/>
<keyword evidence="3" id="KW-1003">Cell membrane</keyword>
<dbReference type="EnsemblMetazoa" id="XM_024228561.1">
    <property type="protein sequence ID" value="XP_024084329.1"/>
    <property type="gene ID" value="LOC112127488"/>
</dbReference>
<dbReference type="InterPro" id="IPR050569">
    <property type="entry name" value="TAAR"/>
</dbReference>
<dbReference type="RefSeq" id="XP_024084329.1">
    <property type="nucleotide sequence ID" value="XM_024228561.1"/>
</dbReference>
<evidence type="ECO:0000256" key="6">
    <source>
        <dbReference type="ARBA" id="ARBA00023040"/>
    </source>
</evidence>
<dbReference type="GO" id="GO:0005886">
    <property type="term" value="C:plasma membrane"/>
    <property type="evidence" value="ECO:0007669"/>
    <property type="project" value="UniProtKB-SubCell"/>
</dbReference>
<keyword evidence="13" id="KW-1185">Reference proteome</keyword>
<evidence type="ECO:0000259" key="11">
    <source>
        <dbReference type="PROSITE" id="PS50262"/>
    </source>
</evidence>
<evidence type="ECO:0000256" key="10">
    <source>
        <dbReference type="SAM" id="Phobius"/>
    </source>
</evidence>